<dbReference type="Proteomes" id="UP000719766">
    <property type="component" value="Unassembled WGS sequence"/>
</dbReference>
<evidence type="ECO:0000313" key="2">
    <source>
        <dbReference type="Proteomes" id="UP000719766"/>
    </source>
</evidence>
<gene>
    <name evidence="1" type="ORF">HD556DRAFT_1305980</name>
</gene>
<dbReference type="AlphaFoldDB" id="A0A9P7J0U9"/>
<protein>
    <submittedName>
        <fullName evidence="1">Uncharacterized protein</fullName>
    </submittedName>
</protein>
<evidence type="ECO:0000313" key="1">
    <source>
        <dbReference type="EMBL" id="KAG1798517.1"/>
    </source>
</evidence>
<dbReference type="GeneID" id="64593618"/>
<keyword evidence="2" id="KW-1185">Reference proteome</keyword>
<name>A0A9P7J0U9_9AGAM</name>
<accession>A0A9P7J0U9</accession>
<proteinExistence type="predicted"/>
<organism evidence="1 2">
    <name type="scientific">Suillus plorans</name>
    <dbReference type="NCBI Taxonomy" id="116603"/>
    <lineage>
        <taxon>Eukaryota</taxon>
        <taxon>Fungi</taxon>
        <taxon>Dikarya</taxon>
        <taxon>Basidiomycota</taxon>
        <taxon>Agaricomycotina</taxon>
        <taxon>Agaricomycetes</taxon>
        <taxon>Agaricomycetidae</taxon>
        <taxon>Boletales</taxon>
        <taxon>Suillineae</taxon>
        <taxon>Suillaceae</taxon>
        <taxon>Suillus</taxon>
    </lineage>
</organism>
<comment type="caution">
    <text evidence="1">The sequence shown here is derived from an EMBL/GenBank/DDBJ whole genome shotgun (WGS) entry which is preliminary data.</text>
</comment>
<sequence length="276" mass="31138">MLHCWDGATWCLTSSTRWTLKLCSISDSAPMPMDKDEQPQGAELGVLLVANSPIQFSSDLIQVLIIKFQNHPSIVFALASITLRIPINAHYMWIFAHRRCYLRKRADQTDFTFLRASERCDALPGTKDQLHTFACKGDDSMKFNDKDAVDLMILIIQGLEDPNTIELKILLAMDLPMEQWQARLLPVHSQVQTWKTLFPLGGGCQQLQECLKAYFNKYFTTVAPAQFAQYNITADSASQAKKRARINGPTHTNGNDLEAEELITVETTMQICPLSL</sequence>
<reference evidence="1" key="1">
    <citation type="journal article" date="2020" name="New Phytol.">
        <title>Comparative genomics reveals dynamic genome evolution in host specialist ectomycorrhizal fungi.</title>
        <authorList>
            <person name="Lofgren L.A."/>
            <person name="Nguyen N.H."/>
            <person name="Vilgalys R."/>
            <person name="Ruytinx J."/>
            <person name="Liao H.L."/>
            <person name="Branco S."/>
            <person name="Kuo A."/>
            <person name="LaButti K."/>
            <person name="Lipzen A."/>
            <person name="Andreopoulos W."/>
            <person name="Pangilinan J."/>
            <person name="Riley R."/>
            <person name="Hundley H."/>
            <person name="Na H."/>
            <person name="Barry K."/>
            <person name="Grigoriev I.V."/>
            <person name="Stajich J.E."/>
            <person name="Kennedy P.G."/>
        </authorList>
    </citation>
    <scope>NUCLEOTIDE SEQUENCE</scope>
    <source>
        <strain evidence="1">S12</strain>
    </source>
</reference>
<dbReference type="EMBL" id="JABBWE010000013">
    <property type="protein sequence ID" value="KAG1798517.1"/>
    <property type="molecule type" value="Genomic_DNA"/>
</dbReference>
<dbReference type="RefSeq" id="XP_041163203.1">
    <property type="nucleotide sequence ID" value="XM_041299854.1"/>
</dbReference>